<sequence length="193" mass="20327">MLRPQKDAPPDAGPDLPAGPADHATLVWHWSYAGDGFSARGLLTTTALADADGFYRITGITGERNGEAIIALEPAGMAIPGNEPFAVDNLIRADGTQLTGNGFGYELEDGTFANPFFADFLTPATYLEFFSTPPFVPGISAGDTELPAHFAAVVLHQDHRGGHGHAPHREDADHGHGAAMQSSGGFVASDWFV</sequence>
<dbReference type="RefSeq" id="WP_133291997.1">
    <property type="nucleotide sequence ID" value="NZ_SMSJ01000076.1"/>
</dbReference>
<dbReference type="AlphaFoldDB" id="A0A4R5Q959"/>
<dbReference type="Proteomes" id="UP000295096">
    <property type="component" value="Unassembled WGS sequence"/>
</dbReference>
<accession>A0A4R5Q959</accession>
<organism evidence="2 3">
    <name type="scientific">Dankookia rubra</name>
    <dbReference type="NCBI Taxonomy" id="1442381"/>
    <lineage>
        <taxon>Bacteria</taxon>
        <taxon>Pseudomonadati</taxon>
        <taxon>Pseudomonadota</taxon>
        <taxon>Alphaproteobacteria</taxon>
        <taxon>Acetobacterales</taxon>
        <taxon>Roseomonadaceae</taxon>
        <taxon>Dankookia</taxon>
    </lineage>
</organism>
<reference evidence="2 3" key="1">
    <citation type="journal article" date="2016" name="J. Microbiol.">
        <title>Dankookia rubra gen. nov., sp. nov., an alphaproteobacterium isolated from sediment of a shallow stream.</title>
        <authorList>
            <person name="Kim W.H."/>
            <person name="Kim D.H."/>
            <person name="Kang K."/>
            <person name="Ahn T.Y."/>
        </authorList>
    </citation>
    <scope>NUCLEOTIDE SEQUENCE [LARGE SCALE GENOMIC DNA]</scope>
    <source>
        <strain evidence="2 3">JCM30602</strain>
    </source>
</reference>
<dbReference type="OrthoDB" id="8547602at2"/>
<name>A0A4R5Q959_9PROT</name>
<keyword evidence="3" id="KW-1185">Reference proteome</keyword>
<gene>
    <name evidence="2" type="ORF">E2C06_28625</name>
</gene>
<evidence type="ECO:0000313" key="2">
    <source>
        <dbReference type="EMBL" id="TDH59193.1"/>
    </source>
</evidence>
<feature type="region of interest" description="Disordered" evidence="1">
    <location>
        <begin position="159"/>
        <end position="179"/>
    </location>
</feature>
<evidence type="ECO:0000313" key="3">
    <source>
        <dbReference type="Proteomes" id="UP000295096"/>
    </source>
</evidence>
<dbReference type="EMBL" id="SMSJ01000076">
    <property type="protein sequence ID" value="TDH59193.1"/>
    <property type="molecule type" value="Genomic_DNA"/>
</dbReference>
<protein>
    <submittedName>
        <fullName evidence="2">Uncharacterized protein</fullName>
    </submittedName>
</protein>
<proteinExistence type="predicted"/>
<feature type="compositionally biased region" description="Basic and acidic residues" evidence="1">
    <location>
        <begin position="159"/>
        <end position="176"/>
    </location>
</feature>
<comment type="caution">
    <text evidence="2">The sequence shown here is derived from an EMBL/GenBank/DDBJ whole genome shotgun (WGS) entry which is preliminary data.</text>
</comment>
<evidence type="ECO:0000256" key="1">
    <source>
        <dbReference type="SAM" id="MobiDB-lite"/>
    </source>
</evidence>